<name>A0A1E4RTG4_9ASCO</name>
<dbReference type="Gene3D" id="3.40.50.1820">
    <property type="entry name" value="alpha/beta hydrolase"/>
    <property type="match status" value="1"/>
</dbReference>
<dbReference type="InterPro" id="IPR013744">
    <property type="entry name" value="SidJ"/>
</dbReference>
<gene>
    <name evidence="1" type="ORF">HYPBUDRAFT_151788</name>
</gene>
<dbReference type="RefSeq" id="XP_020079558.1">
    <property type="nucleotide sequence ID" value="XM_020220684.1"/>
</dbReference>
<dbReference type="OrthoDB" id="10034502at2759"/>
<dbReference type="SUPFAM" id="SSF53474">
    <property type="entry name" value="alpha/beta-Hydrolases"/>
    <property type="match status" value="1"/>
</dbReference>
<dbReference type="EMBL" id="KV454538">
    <property type="protein sequence ID" value="ODV70491.1"/>
    <property type="molecule type" value="Genomic_DNA"/>
</dbReference>
<dbReference type="PANTHER" id="PTHR31591:SF1">
    <property type="entry name" value="UPF0613 PROTEIN PB24D3.06C"/>
    <property type="match status" value="1"/>
</dbReference>
<evidence type="ECO:0000313" key="2">
    <source>
        <dbReference type="Proteomes" id="UP000095085"/>
    </source>
</evidence>
<protein>
    <submittedName>
        <fullName evidence="1">DUF1749-domain-containing protein</fullName>
    </submittedName>
</protein>
<dbReference type="AlphaFoldDB" id="A0A1E4RTG4"/>
<dbReference type="Pfam" id="PF08538">
    <property type="entry name" value="DUF1749"/>
    <property type="match status" value="1"/>
</dbReference>
<sequence length="302" mass="33332">MTGPFKGTLHGYAPRLTAFEFDDGAQLAENVLVFIGGLTDGLLTVPYVPNLAASLSKETNSKWVVVQALITSSYDGWGTGSLARDVEELSLLVKYLRSNKGGQRKKIVLMGHLTGCQDTITYLSKLLVSNDDQSIQLDGAILQAPVSDSEAFGSEVEPEKLNQLLAELKDLLDKGQGDTLLPDEWRKLMLNTPINAYRFHSLVSKRGDDDYFSSYLDKSDFEKSFSVVKTPILVLYGEKDESVPSFVDREKLVDSWRQSTDPKYWSPLSKVLKGATHNCGPGSDKGAEEDLIQTVLKFISNI</sequence>
<dbReference type="Proteomes" id="UP000095085">
    <property type="component" value="Unassembled WGS sequence"/>
</dbReference>
<dbReference type="PANTHER" id="PTHR31591">
    <property type="entry name" value="UPF0613 PROTEIN PB24D3.06C"/>
    <property type="match status" value="1"/>
</dbReference>
<accession>A0A1E4RTG4</accession>
<organism evidence="1 2">
    <name type="scientific">Hyphopichia burtonii NRRL Y-1933</name>
    <dbReference type="NCBI Taxonomy" id="984485"/>
    <lineage>
        <taxon>Eukaryota</taxon>
        <taxon>Fungi</taxon>
        <taxon>Dikarya</taxon>
        <taxon>Ascomycota</taxon>
        <taxon>Saccharomycotina</taxon>
        <taxon>Pichiomycetes</taxon>
        <taxon>Debaryomycetaceae</taxon>
        <taxon>Hyphopichia</taxon>
    </lineage>
</organism>
<evidence type="ECO:0000313" key="1">
    <source>
        <dbReference type="EMBL" id="ODV70491.1"/>
    </source>
</evidence>
<dbReference type="GeneID" id="30995234"/>
<reference evidence="2" key="1">
    <citation type="submission" date="2016-05" db="EMBL/GenBank/DDBJ databases">
        <title>Comparative genomics of biotechnologically important yeasts.</title>
        <authorList>
            <consortium name="DOE Joint Genome Institute"/>
            <person name="Riley R."/>
            <person name="Haridas S."/>
            <person name="Wolfe K.H."/>
            <person name="Lopes M.R."/>
            <person name="Hittinger C.T."/>
            <person name="Goker M."/>
            <person name="Salamov A."/>
            <person name="Wisecaver J."/>
            <person name="Long T.M."/>
            <person name="Aerts A.L."/>
            <person name="Barry K."/>
            <person name="Choi C."/>
            <person name="Clum A."/>
            <person name="Coughlan A.Y."/>
            <person name="Deshpande S."/>
            <person name="Douglass A.P."/>
            <person name="Hanson S.J."/>
            <person name="Klenk H.-P."/>
            <person name="Labutti K."/>
            <person name="Lapidus A."/>
            <person name="Lindquist E."/>
            <person name="Lipzen A."/>
            <person name="Meier-Kolthoff J.P."/>
            <person name="Ohm R.A."/>
            <person name="Otillar R.P."/>
            <person name="Pangilinan J."/>
            <person name="Peng Y."/>
            <person name="Rokas A."/>
            <person name="Rosa C.A."/>
            <person name="Scheuner C."/>
            <person name="Sibirny A.A."/>
            <person name="Slot J.C."/>
            <person name="Stielow J.B."/>
            <person name="Sun H."/>
            <person name="Kurtzman C.P."/>
            <person name="Blackwell M."/>
            <person name="Grigoriev I.V."/>
            <person name="Jeffries T.W."/>
        </authorList>
    </citation>
    <scope>NUCLEOTIDE SEQUENCE [LARGE SCALE GENOMIC DNA]</scope>
    <source>
        <strain evidence="2">NRRL Y-1933</strain>
    </source>
</reference>
<proteinExistence type="predicted"/>
<keyword evidence="2" id="KW-1185">Reference proteome</keyword>
<dbReference type="InterPro" id="IPR029058">
    <property type="entry name" value="AB_hydrolase_fold"/>
</dbReference>